<dbReference type="InterPro" id="IPR001021">
    <property type="entry name" value="Ribosomal_bL25_long"/>
</dbReference>
<dbReference type="HAMAP" id="MF_01334">
    <property type="entry name" value="Ribosomal_bL25_CTC"/>
    <property type="match status" value="1"/>
</dbReference>
<dbReference type="PANTHER" id="PTHR33284">
    <property type="entry name" value="RIBOSOMAL PROTEIN L25/GLN-TRNA SYNTHETASE, ANTI-CODON-BINDING DOMAIN-CONTAINING PROTEIN"/>
    <property type="match status" value="1"/>
</dbReference>
<evidence type="ECO:0000259" key="8">
    <source>
        <dbReference type="Pfam" id="PF14693"/>
    </source>
</evidence>
<keyword evidence="4 5" id="KW-0687">Ribonucleoprotein</keyword>
<dbReference type="InterPro" id="IPR037121">
    <property type="entry name" value="Ribosomal_bL25_C"/>
</dbReference>
<accession>A0ABX1Y6P9</accession>
<keyword evidence="10" id="KW-1185">Reference proteome</keyword>
<dbReference type="InterPro" id="IPR020056">
    <property type="entry name" value="Rbsml_bL25/Gln-tRNA_synth_N"/>
</dbReference>
<dbReference type="Gene3D" id="2.170.120.20">
    <property type="entry name" value="Ribosomal protein L25, beta domain"/>
    <property type="match status" value="1"/>
</dbReference>
<dbReference type="InterPro" id="IPR011035">
    <property type="entry name" value="Ribosomal_bL25/Gln-tRNA_synth"/>
</dbReference>
<dbReference type="Proteomes" id="UP000616779">
    <property type="component" value="Unassembled WGS sequence"/>
</dbReference>
<comment type="subunit">
    <text evidence="5">Part of the 50S ribosomal subunit; part of the 5S rRNA/L5/L18/L25 subcomplex. Contacts the 5S rRNA. Binds to the 5S rRNA independently of L5 and L18.</text>
</comment>
<dbReference type="InterPro" id="IPR020057">
    <property type="entry name" value="Ribosomal_bL25_b-dom"/>
</dbReference>
<feature type="domain" description="Large ribosomal subunit protein bL25 beta" evidence="8">
    <location>
        <begin position="101"/>
        <end position="183"/>
    </location>
</feature>
<dbReference type="Pfam" id="PF01386">
    <property type="entry name" value="Ribosomal_L25p"/>
    <property type="match status" value="1"/>
</dbReference>
<dbReference type="InterPro" id="IPR029751">
    <property type="entry name" value="Ribosomal_L25_dom"/>
</dbReference>
<evidence type="ECO:0000256" key="1">
    <source>
        <dbReference type="ARBA" id="ARBA00022730"/>
    </source>
</evidence>
<reference evidence="9 10" key="1">
    <citation type="submission" date="2019-10" db="EMBL/GenBank/DDBJ databases">
        <title>Description of Paenibacillus terrestris sp. nov.</title>
        <authorList>
            <person name="Carlier A."/>
            <person name="Qi S."/>
        </authorList>
    </citation>
    <scope>NUCLEOTIDE SEQUENCE [LARGE SCALE GENOMIC DNA]</scope>
    <source>
        <strain evidence="9 10">LMG 31458</strain>
    </source>
</reference>
<evidence type="ECO:0000256" key="6">
    <source>
        <dbReference type="SAM" id="MobiDB-lite"/>
    </source>
</evidence>
<keyword evidence="1 5" id="KW-0699">rRNA-binding</keyword>
<dbReference type="EMBL" id="WHOA01000242">
    <property type="protein sequence ID" value="NOU76577.1"/>
    <property type="molecule type" value="Genomic_DNA"/>
</dbReference>
<evidence type="ECO:0000256" key="5">
    <source>
        <dbReference type="HAMAP-Rule" id="MF_01334"/>
    </source>
</evidence>
<dbReference type="GO" id="GO:0005840">
    <property type="term" value="C:ribosome"/>
    <property type="evidence" value="ECO:0007669"/>
    <property type="project" value="UniProtKB-KW"/>
</dbReference>
<gene>
    <name evidence="5" type="primary">rplY</name>
    <name evidence="5" type="synonym">ctc</name>
    <name evidence="9" type="ORF">GC098_35335</name>
</gene>
<dbReference type="Gene3D" id="2.40.240.10">
    <property type="entry name" value="Ribosomal Protein L25, Chain P"/>
    <property type="match status" value="1"/>
</dbReference>
<comment type="caution">
    <text evidence="9">The sequence shown here is derived from an EMBL/GenBank/DDBJ whole genome shotgun (WGS) entry which is preliminary data.</text>
</comment>
<dbReference type="Pfam" id="PF14693">
    <property type="entry name" value="Ribosomal_TL5_C"/>
    <property type="match status" value="1"/>
</dbReference>
<evidence type="ECO:0000313" key="10">
    <source>
        <dbReference type="Proteomes" id="UP000616779"/>
    </source>
</evidence>
<feature type="domain" description="Large ribosomal subunit protein bL25 L25" evidence="7">
    <location>
        <begin position="5"/>
        <end position="92"/>
    </location>
</feature>
<name>A0ABX1Y6P9_9BACL</name>
<evidence type="ECO:0000256" key="4">
    <source>
        <dbReference type="ARBA" id="ARBA00023274"/>
    </source>
</evidence>
<keyword evidence="3 5" id="KW-0689">Ribosomal protein</keyword>
<evidence type="ECO:0000259" key="7">
    <source>
        <dbReference type="Pfam" id="PF01386"/>
    </source>
</evidence>
<dbReference type="PANTHER" id="PTHR33284:SF1">
    <property type="entry name" value="RIBOSOMAL PROTEIN L25_GLN-TRNA SYNTHETASE, ANTI-CODON-BINDING DOMAIN-CONTAINING PROTEIN"/>
    <property type="match status" value="1"/>
</dbReference>
<evidence type="ECO:0000256" key="2">
    <source>
        <dbReference type="ARBA" id="ARBA00022884"/>
    </source>
</evidence>
<proteinExistence type="inferred from homology"/>
<dbReference type="InterPro" id="IPR020930">
    <property type="entry name" value="Ribosomal_uL5_bac-type"/>
</dbReference>
<evidence type="ECO:0000256" key="3">
    <source>
        <dbReference type="ARBA" id="ARBA00022980"/>
    </source>
</evidence>
<organism evidence="9 10">
    <name type="scientific">Paenibacillus phytorum</name>
    <dbReference type="NCBI Taxonomy" id="2654977"/>
    <lineage>
        <taxon>Bacteria</taxon>
        <taxon>Bacillati</taxon>
        <taxon>Bacillota</taxon>
        <taxon>Bacilli</taxon>
        <taxon>Bacillales</taxon>
        <taxon>Paenibacillaceae</taxon>
        <taxon>Paenibacillus</taxon>
    </lineage>
</organism>
<feature type="region of interest" description="Disordered" evidence="6">
    <location>
        <begin position="183"/>
        <end position="214"/>
    </location>
</feature>
<dbReference type="RefSeq" id="WP_171649130.1">
    <property type="nucleotide sequence ID" value="NZ_WHOA01000242.1"/>
</dbReference>
<dbReference type="SUPFAM" id="SSF50715">
    <property type="entry name" value="Ribosomal protein L25-like"/>
    <property type="match status" value="1"/>
</dbReference>
<dbReference type="CDD" id="cd00495">
    <property type="entry name" value="Ribosomal_L25_TL5_CTC"/>
    <property type="match status" value="1"/>
</dbReference>
<protein>
    <recommendedName>
        <fullName evidence="5">Large ribosomal subunit protein bL25</fullName>
    </recommendedName>
    <alternativeName>
        <fullName evidence="5">General stress protein CTC</fullName>
    </alternativeName>
</protein>
<evidence type="ECO:0000313" key="9">
    <source>
        <dbReference type="EMBL" id="NOU76577.1"/>
    </source>
</evidence>
<dbReference type="NCBIfam" id="TIGR00731">
    <property type="entry name" value="bL25_bact_ctc"/>
    <property type="match status" value="1"/>
</dbReference>
<comment type="similarity">
    <text evidence="5">Belongs to the bacterial ribosomal protein bL25 family. CTC subfamily.</text>
</comment>
<keyword evidence="2 5" id="KW-0694">RNA-binding</keyword>
<comment type="function">
    <text evidence="5">This is one of the proteins that binds to the 5S RNA in the ribosome where it forms part of the central protuberance.</text>
</comment>
<sequence length="214" mass="23347">MAFSLKAESRKETTKSDIKQLRAKGRVPAVVYGQKVASTVITVDQKELLSLLRQNPHAIIDLDMPDGSGRQPVMINEIQRDQLNRGLLHVDFHQINMDEPVKTVVTLEFIGEAEGAKEGGIVQIQMHELEIRCLPNQIPSSIKVDISNIGLGDNLLVNQLSIPAGIEVKSDSNDLVLTVLAPQKETAVEEPANNEEKVGQAETSNEAATEGQPV</sequence>